<dbReference type="InterPro" id="IPR018060">
    <property type="entry name" value="HTH_AraC"/>
</dbReference>
<dbReference type="InterPro" id="IPR009057">
    <property type="entry name" value="Homeodomain-like_sf"/>
</dbReference>
<dbReference type="STRING" id="154981.AKJ29_01490"/>
<gene>
    <name evidence="5" type="ORF">AKJ29_01490</name>
</gene>
<accession>A0A0P7KLF0</accession>
<evidence type="ECO:0000259" key="4">
    <source>
        <dbReference type="PROSITE" id="PS01124"/>
    </source>
</evidence>
<dbReference type="PROSITE" id="PS00041">
    <property type="entry name" value="HTH_ARAC_FAMILY_1"/>
    <property type="match status" value="1"/>
</dbReference>
<evidence type="ECO:0000313" key="5">
    <source>
        <dbReference type="EMBL" id="KPN62838.1"/>
    </source>
</evidence>
<dbReference type="RefSeq" id="WP_055191051.1">
    <property type="nucleotide sequence ID" value="NZ_FPBS01000012.1"/>
</dbReference>
<dbReference type="OrthoDB" id="7700886at2"/>
<evidence type="ECO:0000256" key="2">
    <source>
        <dbReference type="ARBA" id="ARBA00023125"/>
    </source>
</evidence>
<dbReference type="GO" id="GO:0043565">
    <property type="term" value="F:sequence-specific DNA binding"/>
    <property type="evidence" value="ECO:0007669"/>
    <property type="project" value="InterPro"/>
</dbReference>
<dbReference type="SMART" id="SM00342">
    <property type="entry name" value="HTH_ARAC"/>
    <property type="match status" value="1"/>
</dbReference>
<evidence type="ECO:0000256" key="3">
    <source>
        <dbReference type="ARBA" id="ARBA00023163"/>
    </source>
</evidence>
<evidence type="ECO:0000256" key="1">
    <source>
        <dbReference type="ARBA" id="ARBA00023015"/>
    </source>
</evidence>
<feature type="domain" description="HTH araC/xylS-type" evidence="4">
    <location>
        <begin position="224"/>
        <end position="322"/>
    </location>
</feature>
<name>A0A0P7KLF0_9RHOB</name>
<keyword evidence="6" id="KW-1185">Reference proteome</keyword>
<comment type="caution">
    <text evidence="5">The sequence shown here is derived from an EMBL/GenBank/DDBJ whole genome shotgun (WGS) entry which is preliminary data.</text>
</comment>
<dbReference type="InterPro" id="IPR018062">
    <property type="entry name" value="HTH_AraC-typ_CS"/>
</dbReference>
<dbReference type="Proteomes" id="UP000050471">
    <property type="component" value="Unassembled WGS sequence"/>
</dbReference>
<organism evidence="5 6">
    <name type="scientific">Aliiroseovarius crassostreae</name>
    <dbReference type="NCBI Taxonomy" id="154981"/>
    <lineage>
        <taxon>Bacteria</taxon>
        <taxon>Pseudomonadati</taxon>
        <taxon>Pseudomonadota</taxon>
        <taxon>Alphaproteobacteria</taxon>
        <taxon>Rhodobacterales</taxon>
        <taxon>Paracoccaceae</taxon>
        <taxon>Aliiroseovarius</taxon>
    </lineage>
</organism>
<sequence>MNQISPAALDNETALPAPAAHLTMHHVNIILPARANAASAQMFNDLFSAANDLAPNSLYVVDTHTLTDSPASDPLYWRDRTVLFLGDIRSRWSFSREERGRAQQILRLSGRSVLVGGAIFLLCQSGQASDLPLAIHPNFLAAAEEEGLICGDIGMKYASSGRIDSAISSFAALTLLLKQFAHRHGDYVAGALGDYIGLETGFERSQSKFALKIRQKSGGDRLICAALDTMQADLEQPLAIEELAERHNISSRQLQRRFMDLTGETPLAVYRNLRLERAHQLITLTSMPLREISIATGFGATSNLTRWFRTVYEVTPCALRQSSYTASAA</sequence>
<dbReference type="Gene3D" id="1.10.10.60">
    <property type="entry name" value="Homeodomain-like"/>
    <property type="match status" value="1"/>
</dbReference>
<dbReference type="SUPFAM" id="SSF46689">
    <property type="entry name" value="Homeodomain-like"/>
    <property type="match status" value="2"/>
</dbReference>
<keyword evidence="3" id="KW-0804">Transcription</keyword>
<dbReference type="InterPro" id="IPR050204">
    <property type="entry name" value="AraC_XylS_family_regulators"/>
</dbReference>
<proteinExistence type="predicted"/>
<dbReference type="Pfam" id="PF12833">
    <property type="entry name" value="HTH_18"/>
    <property type="match status" value="1"/>
</dbReference>
<dbReference type="PANTHER" id="PTHR46796">
    <property type="entry name" value="HTH-TYPE TRANSCRIPTIONAL ACTIVATOR RHAS-RELATED"/>
    <property type="match status" value="1"/>
</dbReference>
<reference evidence="5 6" key="1">
    <citation type="submission" date="2015-09" db="EMBL/GenBank/DDBJ databases">
        <title>Draft genome sequence of Aliiroseovarius crassostreae CV919-312TSm, the causative agent of Roseovarius Oyster Disease (formerly Juvenile Oyster Disease).</title>
        <authorList>
            <person name="Kessner L."/>
            <person name="Spinard E."/>
            <person name="Nelson D."/>
        </authorList>
    </citation>
    <scope>NUCLEOTIDE SEQUENCE [LARGE SCALE GENOMIC DNA]</scope>
    <source>
        <strain evidence="5 6">CV919-312</strain>
    </source>
</reference>
<keyword evidence="2" id="KW-0238">DNA-binding</keyword>
<keyword evidence="1" id="KW-0805">Transcription regulation</keyword>
<dbReference type="PROSITE" id="PS01124">
    <property type="entry name" value="HTH_ARAC_FAMILY_2"/>
    <property type="match status" value="1"/>
</dbReference>
<dbReference type="GO" id="GO:0003700">
    <property type="term" value="F:DNA-binding transcription factor activity"/>
    <property type="evidence" value="ECO:0007669"/>
    <property type="project" value="InterPro"/>
</dbReference>
<dbReference type="EMBL" id="LKBA01000009">
    <property type="protein sequence ID" value="KPN62838.1"/>
    <property type="molecule type" value="Genomic_DNA"/>
</dbReference>
<evidence type="ECO:0000313" key="6">
    <source>
        <dbReference type="Proteomes" id="UP000050471"/>
    </source>
</evidence>
<dbReference type="AlphaFoldDB" id="A0A0P7KLF0"/>
<protein>
    <recommendedName>
        <fullName evidence="4">HTH araC/xylS-type domain-containing protein</fullName>
    </recommendedName>
</protein>